<gene>
    <name evidence="2" type="ORF">CDAR_548881</name>
</gene>
<accession>A0AAV4WIN8</accession>
<keyword evidence="1" id="KW-0812">Transmembrane</keyword>
<dbReference type="AlphaFoldDB" id="A0AAV4WIN8"/>
<comment type="caution">
    <text evidence="2">The sequence shown here is derived from an EMBL/GenBank/DDBJ whole genome shotgun (WGS) entry which is preliminary data.</text>
</comment>
<evidence type="ECO:0000313" key="3">
    <source>
        <dbReference type="Proteomes" id="UP001054837"/>
    </source>
</evidence>
<keyword evidence="1" id="KW-1133">Transmembrane helix</keyword>
<evidence type="ECO:0000313" key="2">
    <source>
        <dbReference type="EMBL" id="GIY82512.1"/>
    </source>
</evidence>
<dbReference type="Proteomes" id="UP001054837">
    <property type="component" value="Unassembled WGS sequence"/>
</dbReference>
<evidence type="ECO:0000256" key="1">
    <source>
        <dbReference type="SAM" id="Phobius"/>
    </source>
</evidence>
<keyword evidence="1" id="KW-0472">Membrane</keyword>
<protein>
    <submittedName>
        <fullName evidence="2">Uncharacterized protein</fullName>
    </submittedName>
</protein>
<name>A0AAV4WIN8_9ARAC</name>
<sequence>MACGDSHICYFEPNRRTMDLFIVSFLFLVSFQCVFKFSTVQSRFNGSVRTQERISVGQRVVKGCGQRACAVGGTEVDVPSFFIRTEAVPPACPERTPEFRIPSKLLGILESFRISTHA</sequence>
<proteinExistence type="predicted"/>
<feature type="transmembrane region" description="Helical" evidence="1">
    <location>
        <begin position="20"/>
        <end position="39"/>
    </location>
</feature>
<keyword evidence="3" id="KW-1185">Reference proteome</keyword>
<organism evidence="2 3">
    <name type="scientific">Caerostris darwini</name>
    <dbReference type="NCBI Taxonomy" id="1538125"/>
    <lineage>
        <taxon>Eukaryota</taxon>
        <taxon>Metazoa</taxon>
        <taxon>Ecdysozoa</taxon>
        <taxon>Arthropoda</taxon>
        <taxon>Chelicerata</taxon>
        <taxon>Arachnida</taxon>
        <taxon>Araneae</taxon>
        <taxon>Araneomorphae</taxon>
        <taxon>Entelegynae</taxon>
        <taxon>Araneoidea</taxon>
        <taxon>Araneidae</taxon>
        <taxon>Caerostris</taxon>
    </lineage>
</organism>
<dbReference type="EMBL" id="BPLQ01014724">
    <property type="protein sequence ID" value="GIY82512.1"/>
    <property type="molecule type" value="Genomic_DNA"/>
</dbReference>
<reference evidence="2 3" key="1">
    <citation type="submission" date="2021-06" db="EMBL/GenBank/DDBJ databases">
        <title>Caerostris darwini draft genome.</title>
        <authorList>
            <person name="Kono N."/>
            <person name="Arakawa K."/>
        </authorList>
    </citation>
    <scope>NUCLEOTIDE SEQUENCE [LARGE SCALE GENOMIC DNA]</scope>
</reference>